<gene>
    <name evidence="2" type="ORF">E3D00_06445</name>
</gene>
<dbReference type="NCBIfam" id="TIGR02174">
    <property type="entry name" value="CXXU_selWTH"/>
    <property type="match status" value="1"/>
</dbReference>
<dbReference type="Proteomes" id="UP000316313">
    <property type="component" value="Chromosome"/>
</dbReference>
<keyword evidence="1" id="KW-0676">Redox-active center</keyword>
<proteinExistence type="predicted"/>
<dbReference type="KEGG" id="ssam:E3D00_06445"/>
<sequence length="107" mass="12377">MDHQPELTNRPRIAIHYCTQCNWLMRSTWMAQELLSTFGEGLGEVVLIPSTGGMFEVYANNILVWERKRDDGFPSPKELKRRVRDIIAPTKPLGHIDRVDQKEKVSL</sequence>
<dbReference type="SUPFAM" id="SSF52833">
    <property type="entry name" value="Thioredoxin-like"/>
    <property type="match status" value="1"/>
</dbReference>
<accession>A0A4Y6UKT0</accession>
<dbReference type="InterPro" id="IPR036249">
    <property type="entry name" value="Thioredoxin-like_sf"/>
</dbReference>
<dbReference type="RefSeq" id="WP_141460989.1">
    <property type="nucleotide sequence ID" value="NZ_CP038141.1"/>
</dbReference>
<dbReference type="AlphaFoldDB" id="A0A4Y6UKT0"/>
<dbReference type="Pfam" id="PF10262">
    <property type="entry name" value="Rdx"/>
    <property type="match status" value="1"/>
</dbReference>
<dbReference type="InterPro" id="IPR011893">
    <property type="entry name" value="Selenoprotein_Rdx-typ"/>
</dbReference>
<keyword evidence="3" id="KW-1185">Reference proteome</keyword>
<evidence type="ECO:0000313" key="2">
    <source>
        <dbReference type="EMBL" id="QDH17238.1"/>
    </source>
</evidence>
<dbReference type="EMBL" id="CP038141">
    <property type="protein sequence ID" value="QDH17238.1"/>
    <property type="molecule type" value="Genomic_DNA"/>
</dbReference>
<protein>
    <submittedName>
        <fullName evidence="2">SelT/SelW/SelH family protein</fullName>
    </submittedName>
</protein>
<dbReference type="OrthoDB" id="9811366at2"/>
<dbReference type="PANTHER" id="PTHR36417:SF2">
    <property type="entry name" value="SELENOPROTEIN DOMAIN PROTEIN (AFU_ORTHOLOGUE AFUA_1G05220)"/>
    <property type="match status" value="1"/>
</dbReference>
<reference evidence="2 3" key="1">
    <citation type="submission" date="2019-03" db="EMBL/GenBank/DDBJ databases">
        <title>The complete genome sequence of Swingsia samuiensis NBRC107927(T).</title>
        <authorList>
            <person name="Chua K.-O."/>
            <person name="Chan K.-G."/>
            <person name="See-Too W.-S."/>
        </authorList>
    </citation>
    <scope>NUCLEOTIDE SEQUENCE [LARGE SCALE GENOMIC DNA]</scope>
    <source>
        <strain evidence="2 3">AH83</strain>
    </source>
</reference>
<name>A0A4Y6UKT0_9PROT</name>
<dbReference type="PANTHER" id="PTHR36417">
    <property type="entry name" value="SELENOPROTEIN DOMAIN PROTEIN (AFU_ORTHOLOGUE AFUA_1G05220)"/>
    <property type="match status" value="1"/>
</dbReference>
<organism evidence="2 3">
    <name type="scientific">Swingsia samuiensis</name>
    <dbReference type="NCBI Taxonomy" id="1293412"/>
    <lineage>
        <taxon>Bacteria</taxon>
        <taxon>Pseudomonadati</taxon>
        <taxon>Pseudomonadota</taxon>
        <taxon>Alphaproteobacteria</taxon>
        <taxon>Acetobacterales</taxon>
        <taxon>Acetobacteraceae</taxon>
        <taxon>Swingsia</taxon>
    </lineage>
</organism>
<evidence type="ECO:0000313" key="3">
    <source>
        <dbReference type="Proteomes" id="UP000316313"/>
    </source>
</evidence>
<evidence type="ECO:0000256" key="1">
    <source>
        <dbReference type="ARBA" id="ARBA00023284"/>
    </source>
</evidence>
<dbReference type="Gene3D" id="3.40.30.10">
    <property type="entry name" value="Glutaredoxin"/>
    <property type="match status" value="1"/>
</dbReference>